<dbReference type="Proteomes" id="UP001139981">
    <property type="component" value="Unassembled WGS sequence"/>
</dbReference>
<evidence type="ECO:0000313" key="1">
    <source>
        <dbReference type="EMBL" id="KAJ2887898.1"/>
    </source>
</evidence>
<name>A0ACC1LWZ1_9FUNG</name>
<dbReference type="EMBL" id="JANBVB010002128">
    <property type="protein sequence ID" value="KAJ2887898.1"/>
    <property type="molecule type" value="Genomic_DNA"/>
</dbReference>
<sequence>MDDRQPRLLEVVDADSGLLSVKIEQHIDGIIELNIYHEAQSGTISLCYMFVYQPQQPLTPICLLTEGHATRVRKLCMDAWYDNADVPADATTVSNVNCRLTSDGFSITKEHVRAFCQSVGNRSKHYAVEVNDELFAPMDFFMVSALPNMLLALSSPTVTDDWLKVLHLHNKYQIVEGATMLKAGDKVRSELIIASLVNTPIGRKVTLLMTLSCRGRKVATIEAAFIYRNDFMNADKAFEQVLDQRFTIRLATAVDVTALEAKRWFVYCENALARVSPGSVV</sequence>
<accession>A0ACC1LWZ1</accession>
<organism evidence="1 2">
    <name type="scientific">Coemansia aciculifera</name>
    <dbReference type="NCBI Taxonomy" id="417176"/>
    <lineage>
        <taxon>Eukaryota</taxon>
        <taxon>Fungi</taxon>
        <taxon>Fungi incertae sedis</taxon>
        <taxon>Zoopagomycota</taxon>
        <taxon>Kickxellomycotina</taxon>
        <taxon>Kickxellomycetes</taxon>
        <taxon>Kickxellales</taxon>
        <taxon>Kickxellaceae</taxon>
        <taxon>Coemansia</taxon>
    </lineage>
</organism>
<protein>
    <submittedName>
        <fullName evidence="1">Uncharacterized protein</fullName>
    </submittedName>
</protein>
<comment type="caution">
    <text evidence="1">The sequence shown here is derived from an EMBL/GenBank/DDBJ whole genome shotgun (WGS) entry which is preliminary data.</text>
</comment>
<proteinExistence type="predicted"/>
<feature type="non-terminal residue" evidence="1">
    <location>
        <position position="281"/>
    </location>
</feature>
<reference evidence="1" key="1">
    <citation type="submission" date="2022-07" db="EMBL/GenBank/DDBJ databases">
        <title>Phylogenomic reconstructions and comparative analyses of Kickxellomycotina fungi.</title>
        <authorList>
            <person name="Reynolds N.K."/>
            <person name="Stajich J.E."/>
            <person name="Barry K."/>
            <person name="Grigoriev I.V."/>
            <person name="Crous P."/>
            <person name="Smith M.E."/>
        </authorList>
    </citation>
    <scope>NUCLEOTIDE SEQUENCE</scope>
    <source>
        <strain evidence="1">CBS 190363</strain>
    </source>
</reference>
<gene>
    <name evidence="1" type="ORF">IWW38_005043</name>
</gene>
<keyword evidence="2" id="KW-1185">Reference proteome</keyword>
<evidence type="ECO:0000313" key="2">
    <source>
        <dbReference type="Proteomes" id="UP001139981"/>
    </source>
</evidence>